<proteinExistence type="predicted"/>
<reference evidence="1 2" key="1">
    <citation type="submission" date="2019-12" db="EMBL/GenBank/DDBJ databases">
        <title>Roseobacter cerasinus sp. nov., isolated from seawater around aquaculture.</title>
        <authorList>
            <person name="Muramatsu S."/>
            <person name="Takabe Y."/>
            <person name="Mori K."/>
            <person name="Takaichi S."/>
            <person name="Hanada S."/>
        </authorList>
    </citation>
    <scope>NUCLEOTIDE SEQUENCE [LARGE SCALE GENOMIC DNA]</scope>
    <source>
        <strain evidence="1 2">AI77</strain>
    </source>
</reference>
<accession>A0A640VLE4</accession>
<keyword evidence="2" id="KW-1185">Reference proteome</keyword>
<dbReference type="EMBL" id="BLIV01000001">
    <property type="protein sequence ID" value="GFE48577.1"/>
    <property type="molecule type" value="Genomic_DNA"/>
</dbReference>
<organism evidence="1 2">
    <name type="scientific">Roseobacter cerasinus</name>
    <dbReference type="NCBI Taxonomy" id="2602289"/>
    <lineage>
        <taxon>Bacteria</taxon>
        <taxon>Pseudomonadati</taxon>
        <taxon>Pseudomonadota</taxon>
        <taxon>Alphaproteobacteria</taxon>
        <taxon>Rhodobacterales</taxon>
        <taxon>Roseobacteraceae</taxon>
        <taxon>Roseobacter</taxon>
    </lineage>
</organism>
<dbReference type="OrthoDB" id="3078657at2"/>
<dbReference type="RefSeq" id="WP_159974467.1">
    <property type="nucleotide sequence ID" value="NZ_BLIV01000001.1"/>
</dbReference>
<sequence length="163" mass="18202">MSNIPADAAHWDSGDWIDWHRQAAPPQHTSAPCAAPSDDPQARLHSLHLRMIQCARAYHELTGLHLPIYEGIARIHAAIAFDLPASDPVQGEYDLDAAQIITLAPGGPHDIITVDLSQPFCCLIVVRINEDFSSEARMMPRKRLPDQADRSIDLRWRDMPTAR</sequence>
<evidence type="ECO:0000313" key="1">
    <source>
        <dbReference type="EMBL" id="GFE48577.1"/>
    </source>
</evidence>
<protein>
    <submittedName>
        <fullName evidence="1">Uncharacterized protein</fullName>
    </submittedName>
</protein>
<dbReference type="AlphaFoldDB" id="A0A640VLE4"/>
<gene>
    <name evidence="1" type="ORF">So717_03300</name>
</gene>
<comment type="caution">
    <text evidence="1">The sequence shown here is derived from an EMBL/GenBank/DDBJ whole genome shotgun (WGS) entry which is preliminary data.</text>
</comment>
<dbReference type="Proteomes" id="UP000436522">
    <property type="component" value="Unassembled WGS sequence"/>
</dbReference>
<name>A0A640VLE4_9RHOB</name>
<evidence type="ECO:0000313" key="2">
    <source>
        <dbReference type="Proteomes" id="UP000436522"/>
    </source>
</evidence>